<dbReference type="RefSeq" id="WP_088699279.1">
    <property type="nucleotide sequence ID" value="NZ_JPUA01000014.1"/>
</dbReference>
<dbReference type="EMBL" id="JPUA01000014">
    <property type="protein sequence ID" value="OWV30613.1"/>
    <property type="molecule type" value="Genomic_DNA"/>
</dbReference>
<comment type="caution">
    <text evidence="2">The sequence shown here is derived from an EMBL/GenBank/DDBJ whole genome shotgun (WGS) entry which is preliminary data.</text>
</comment>
<dbReference type="OrthoDB" id="9771433at2"/>
<dbReference type="GO" id="GO:0016829">
    <property type="term" value="F:lyase activity"/>
    <property type="evidence" value="ECO:0007669"/>
    <property type="project" value="UniProtKB-KW"/>
</dbReference>
<dbReference type="Gene3D" id="3.20.20.60">
    <property type="entry name" value="Phosphoenolpyruvate-binding domains"/>
    <property type="match status" value="1"/>
</dbReference>
<organism evidence="2 3">
    <name type="scientific">Halomonas campaniensis</name>
    <dbReference type="NCBI Taxonomy" id="213554"/>
    <lineage>
        <taxon>Bacteria</taxon>
        <taxon>Pseudomonadati</taxon>
        <taxon>Pseudomonadota</taxon>
        <taxon>Gammaproteobacteria</taxon>
        <taxon>Oceanospirillales</taxon>
        <taxon>Halomonadaceae</taxon>
        <taxon>Halomonas</taxon>
    </lineage>
</organism>
<dbReference type="InterPro" id="IPR039556">
    <property type="entry name" value="ICL/PEPM"/>
</dbReference>
<dbReference type="PANTHER" id="PTHR42905:SF2">
    <property type="entry name" value="PHOSPHOENOLPYRUVATE CARBOXYLASE FAMILY PROTEIN"/>
    <property type="match status" value="1"/>
</dbReference>
<sequence>MTDTRPTTQASLLRSLIAKGDIVAAPGAPDSLSARLVERAGFPAIYMTGFGATASRLGMPDIGLLSQTEMTEHARNMVRAVNIPIIADADTGYGGPNNIYRTVQEYLQAGVAAIHLEDQEAPKRCGQRAGIRLMDADANVRRLKGAIAARGSQDMLVIGRTDAMPAAGPEEAIRRAKMYQDAGVDLVFVDGIKTIAEIEAVAKSVEGPKVVSIVDGNETVKLNQTVLQEMGFSVVFYAVTLLFTASKAMENALVRLREDGTPANVGDQHNYSQFTEIVNQDFFNAFDDQYGARS</sequence>
<proteinExistence type="predicted"/>
<dbReference type="AlphaFoldDB" id="A0A246S2H2"/>
<dbReference type="InterPro" id="IPR040442">
    <property type="entry name" value="Pyrv_kinase-like_dom_sf"/>
</dbReference>
<name>A0A246S2H2_9GAMM</name>
<protein>
    <submittedName>
        <fullName evidence="2">2,3-dimethylmalate lyase</fullName>
    </submittedName>
</protein>
<dbReference type="SUPFAM" id="SSF51621">
    <property type="entry name" value="Phosphoenolpyruvate/pyruvate domain"/>
    <property type="match status" value="1"/>
</dbReference>
<dbReference type="Proteomes" id="UP000197334">
    <property type="component" value="Unassembled WGS sequence"/>
</dbReference>
<evidence type="ECO:0000256" key="1">
    <source>
        <dbReference type="ARBA" id="ARBA00022723"/>
    </source>
</evidence>
<evidence type="ECO:0000313" key="2">
    <source>
        <dbReference type="EMBL" id="OWV30613.1"/>
    </source>
</evidence>
<keyword evidence="2" id="KW-0456">Lyase</keyword>
<dbReference type="InterPro" id="IPR015813">
    <property type="entry name" value="Pyrv/PenolPyrv_kinase-like_dom"/>
</dbReference>
<reference evidence="2 3" key="1">
    <citation type="submission" date="2014-08" db="EMBL/GenBank/DDBJ databases">
        <title>Draft genome sequence of a novel L-asparaginase producing marine bacterium, Halomonas campaniensis.</title>
        <authorList>
            <person name="Sundarakrishnan B."/>
            <person name="Moushumi Priya A."/>
            <person name="Raman G."/>
            <person name="Sakthivel N."/>
            <person name="Park S."/>
            <person name="Jayachandran S."/>
        </authorList>
    </citation>
    <scope>NUCLEOTIDE SEQUENCE [LARGE SCALE GENOMIC DNA]</scope>
    <source>
        <strain evidence="2 3">SK03</strain>
    </source>
</reference>
<dbReference type="CDD" id="cd00377">
    <property type="entry name" value="ICL_PEPM"/>
    <property type="match status" value="1"/>
</dbReference>
<evidence type="ECO:0000313" key="3">
    <source>
        <dbReference type="Proteomes" id="UP000197334"/>
    </source>
</evidence>
<dbReference type="Pfam" id="PF13714">
    <property type="entry name" value="PEP_mutase"/>
    <property type="match status" value="1"/>
</dbReference>
<accession>A0A246S2H2</accession>
<dbReference type="PANTHER" id="PTHR42905">
    <property type="entry name" value="PHOSPHOENOLPYRUVATE CARBOXYLASE"/>
    <property type="match status" value="1"/>
</dbReference>
<keyword evidence="1" id="KW-0479">Metal-binding</keyword>
<keyword evidence="3" id="KW-1185">Reference proteome</keyword>
<dbReference type="GO" id="GO:0046872">
    <property type="term" value="F:metal ion binding"/>
    <property type="evidence" value="ECO:0007669"/>
    <property type="project" value="UniProtKB-KW"/>
</dbReference>
<gene>
    <name evidence="2" type="ORF">JI62_05885</name>
</gene>